<dbReference type="OrthoDB" id="2333384at2759"/>
<dbReference type="InterPro" id="IPR011021">
    <property type="entry name" value="Arrestin-like_N"/>
</dbReference>
<dbReference type="GO" id="GO:0005886">
    <property type="term" value="C:plasma membrane"/>
    <property type="evidence" value="ECO:0007669"/>
    <property type="project" value="TreeGrafter"/>
</dbReference>
<dbReference type="GeneID" id="107084535"/>
<dbReference type="SMART" id="SM01017">
    <property type="entry name" value="Arrestin_C"/>
    <property type="match status" value="1"/>
</dbReference>
<proteinExistence type="inferred from homology"/>
<evidence type="ECO:0000256" key="2">
    <source>
        <dbReference type="SAM" id="MobiDB-lite"/>
    </source>
</evidence>
<evidence type="ECO:0000313" key="4">
    <source>
        <dbReference type="Ensembl" id="ENSCVAP00000018559.1"/>
    </source>
</evidence>
<dbReference type="InterPro" id="IPR014752">
    <property type="entry name" value="Arrestin-like_C"/>
</dbReference>
<dbReference type="Pfam" id="PF00339">
    <property type="entry name" value="Arrestin_N"/>
    <property type="match status" value="1"/>
</dbReference>
<organism evidence="4 5">
    <name type="scientific">Cyprinodon variegatus</name>
    <name type="common">Sheepshead minnow</name>
    <dbReference type="NCBI Taxonomy" id="28743"/>
    <lineage>
        <taxon>Eukaryota</taxon>
        <taxon>Metazoa</taxon>
        <taxon>Chordata</taxon>
        <taxon>Craniata</taxon>
        <taxon>Vertebrata</taxon>
        <taxon>Euteleostomi</taxon>
        <taxon>Actinopterygii</taxon>
        <taxon>Neopterygii</taxon>
        <taxon>Teleostei</taxon>
        <taxon>Neoteleostei</taxon>
        <taxon>Acanthomorphata</taxon>
        <taxon>Ovalentaria</taxon>
        <taxon>Atherinomorphae</taxon>
        <taxon>Cyprinodontiformes</taxon>
        <taxon>Cyprinodontidae</taxon>
        <taxon>Cyprinodon</taxon>
    </lineage>
</organism>
<feature type="domain" description="Arrestin C-terminal-like" evidence="3">
    <location>
        <begin position="175"/>
        <end position="301"/>
    </location>
</feature>
<dbReference type="Proteomes" id="UP000265020">
    <property type="component" value="Unassembled WGS sequence"/>
</dbReference>
<feature type="compositionally biased region" description="Polar residues" evidence="2">
    <location>
        <begin position="305"/>
        <end position="330"/>
    </location>
</feature>
<dbReference type="Pfam" id="PF02752">
    <property type="entry name" value="Arrestin_C"/>
    <property type="match status" value="1"/>
</dbReference>
<evidence type="ECO:0000313" key="5">
    <source>
        <dbReference type="Proteomes" id="UP000265020"/>
    </source>
</evidence>
<dbReference type="InterPro" id="IPR011022">
    <property type="entry name" value="Arrestin_C-like"/>
</dbReference>
<dbReference type="PANTHER" id="PTHR11188:SF135">
    <property type="entry name" value="ARRESTIN DOMAIN CONTAINING 3-LIKE-RELATED"/>
    <property type="match status" value="1"/>
</dbReference>
<protein>
    <submittedName>
        <fullName evidence="4">Arrestin domain-containing protein 3-like</fullName>
    </submittedName>
</protein>
<dbReference type="Gene3D" id="2.60.40.640">
    <property type="match status" value="2"/>
</dbReference>
<dbReference type="GO" id="GO:0015031">
    <property type="term" value="P:protein transport"/>
    <property type="evidence" value="ECO:0007669"/>
    <property type="project" value="TreeGrafter"/>
</dbReference>
<dbReference type="PANTHER" id="PTHR11188">
    <property type="entry name" value="ARRESTIN DOMAIN CONTAINING PROTEIN"/>
    <property type="match status" value="1"/>
</dbReference>
<dbReference type="GO" id="GO:0005737">
    <property type="term" value="C:cytoplasm"/>
    <property type="evidence" value="ECO:0007669"/>
    <property type="project" value="TreeGrafter"/>
</dbReference>
<reference evidence="4" key="2">
    <citation type="submission" date="2025-09" db="UniProtKB">
        <authorList>
            <consortium name="Ensembl"/>
        </authorList>
    </citation>
    <scope>IDENTIFICATION</scope>
</reference>
<dbReference type="InterPro" id="IPR050357">
    <property type="entry name" value="Arrestin_domain-protein"/>
</dbReference>
<dbReference type="InterPro" id="IPR014756">
    <property type="entry name" value="Ig_E-set"/>
</dbReference>
<dbReference type="RefSeq" id="XP_015229908.1">
    <property type="nucleotide sequence ID" value="XM_015374422.1"/>
</dbReference>
<sequence length="350" mass="40056">MTIKHFKIEYDAINSRNIFTNGDTINGRIILEASKKTKIQSLVFIAKGKALVRLVNYYGDIISREDVTDDYFQDKLKYYRIKQDIVKEGEQDGREVIEKGRHVFPFSFKIPNSRKIPSSFSSIFGQIVHTLKAELKQSKKLRRKAKTHFTFMGTARGSRLMARQHESVNKNIVLGSGKVTMDVHTRRSGYKQGEVLRVKVEIQNLSSRSVKAKFVLYEIKTFFGPNRGKIQKHEIQKEKSDAIESQSGQTTVIKEMIIPRELSPSILNCSLIRLEYMLKVYLEIPCETDLVVKLPIVIIPELSREGSTSGCSRSQTFASRNQPAWMSQSMEPPPSYEESAMYPLYPFGDL</sequence>
<dbReference type="OMA" id="VIEKGRH"/>
<feature type="region of interest" description="Disordered" evidence="2">
    <location>
        <begin position="305"/>
        <end position="336"/>
    </location>
</feature>
<keyword evidence="5" id="KW-1185">Reference proteome</keyword>
<name>A0A3Q2DIN7_CYPVA</name>
<comment type="similarity">
    <text evidence="1">Belongs to the arrestin family.</text>
</comment>
<reference evidence="4" key="1">
    <citation type="submission" date="2025-08" db="UniProtKB">
        <authorList>
            <consortium name="Ensembl"/>
        </authorList>
    </citation>
    <scope>IDENTIFICATION</scope>
</reference>
<dbReference type="SUPFAM" id="SSF81296">
    <property type="entry name" value="E set domains"/>
    <property type="match status" value="2"/>
</dbReference>
<evidence type="ECO:0000256" key="1">
    <source>
        <dbReference type="ARBA" id="ARBA00005298"/>
    </source>
</evidence>
<dbReference type="AlphaFoldDB" id="A0A3Q2DIN7"/>
<dbReference type="GO" id="GO:0007399">
    <property type="term" value="P:nervous system development"/>
    <property type="evidence" value="ECO:0007669"/>
    <property type="project" value="UniProtKB-ARBA"/>
</dbReference>
<dbReference type="KEGG" id="cvg:107084535"/>
<dbReference type="GeneTree" id="ENSGT00940000165930"/>
<dbReference type="STRING" id="28743.ENSCVAP00000018559"/>
<dbReference type="Ensembl" id="ENSCVAT00000027530.1">
    <property type="protein sequence ID" value="ENSCVAP00000018559.1"/>
    <property type="gene ID" value="ENSCVAG00000021833.1"/>
</dbReference>
<evidence type="ECO:0000259" key="3">
    <source>
        <dbReference type="SMART" id="SM01017"/>
    </source>
</evidence>
<accession>A0A3Q2DIN7</accession>